<feature type="coiled-coil region" evidence="1">
    <location>
        <begin position="16"/>
        <end position="101"/>
    </location>
</feature>
<dbReference type="GO" id="GO:0005737">
    <property type="term" value="C:cytoplasm"/>
    <property type="evidence" value="ECO:0007669"/>
    <property type="project" value="GOC"/>
</dbReference>
<feature type="domain" description="Centromere/kinetochore protein zw10 C-terminal" evidence="3">
    <location>
        <begin position="410"/>
        <end position="536"/>
    </location>
</feature>
<feature type="domain" description="ZW10 C-terminal helical" evidence="4">
    <location>
        <begin position="559"/>
        <end position="703"/>
    </location>
</feature>
<dbReference type="InterPro" id="IPR048343">
    <property type="entry name" value="ZW10_C"/>
</dbReference>
<reference evidence="5" key="1">
    <citation type="submission" date="2022-01" db="EMBL/GenBank/DDBJ databases">
        <authorList>
            <person name="King R."/>
        </authorList>
    </citation>
    <scope>NUCLEOTIDE SEQUENCE</scope>
</reference>
<evidence type="ECO:0000313" key="6">
    <source>
        <dbReference type="Proteomes" id="UP001153737"/>
    </source>
</evidence>
<dbReference type="Proteomes" id="UP001153737">
    <property type="component" value="Chromosome 4"/>
</dbReference>
<dbReference type="PANTHER" id="PTHR12205:SF0">
    <property type="entry name" value="CENTROMERE_KINETOCHORE PROTEIN ZW10 HOMOLOG"/>
    <property type="match status" value="1"/>
</dbReference>
<protein>
    <recommendedName>
        <fullName evidence="7">Centromere/kinetochore protein zw10</fullName>
    </recommendedName>
</protein>
<evidence type="ECO:0000259" key="4">
    <source>
        <dbReference type="Pfam" id="PF22766"/>
    </source>
</evidence>
<dbReference type="AlphaFoldDB" id="A0A9N9SFB9"/>
<dbReference type="EMBL" id="OU896710">
    <property type="protein sequence ID" value="CAG9820893.1"/>
    <property type="molecule type" value="Genomic_DNA"/>
</dbReference>
<dbReference type="GO" id="GO:0006888">
    <property type="term" value="P:endoplasmic reticulum to Golgi vesicle-mediated transport"/>
    <property type="evidence" value="ECO:0007669"/>
    <property type="project" value="TreeGrafter"/>
</dbReference>
<dbReference type="Pfam" id="PF20666">
    <property type="entry name" value="ZW10_C"/>
    <property type="match status" value="1"/>
</dbReference>
<dbReference type="Pfam" id="PF20665">
    <property type="entry name" value="Zw10_middle"/>
    <property type="match status" value="1"/>
</dbReference>
<keyword evidence="6" id="KW-1185">Reference proteome</keyword>
<dbReference type="OrthoDB" id="534815at2759"/>
<gene>
    <name evidence="5" type="ORF">PHAECO_LOCUS7951</name>
</gene>
<feature type="domain" description="Centromere/kinetochore protein zw10 middle" evidence="2">
    <location>
        <begin position="219"/>
        <end position="379"/>
    </location>
</feature>
<dbReference type="GO" id="GO:1990423">
    <property type="term" value="C:RZZ complex"/>
    <property type="evidence" value="ECO:0007669"/>
    <property type="project" value="TreeGrafter"/>
</dbReference>
<evidence type="ECO:0008006" key="7">
    <source>
        <dbReference type="Google" id="ProtNLM"/>
    </source>
</evidence>
<keyword evidence="1" id="KW-0175">Coiled coil</keyword>
<dbReference type="Gene3D" id="1.10.357.150">
    <property type="match status" value="1"/>
</dbReference>
<evidence type="ECO:0000259" key="2">
    <source>
        <dbReference type="Pfam" id="PF20665"/>
    </source>
</evidence>
<evidence type="ECO:0000256" key="1">
    <source>
        <dbReference type="SAM" id="Coils"/>
    </source>
</evidence>
<reference evidence="5" key="2">
    <citation type="submission" date="2022-10" db="EMBL/GenBank/DDBJ databases">
        <authorList>
            <consortium name="ENA_rothamsted_submissions"/>
            <consortium name="culmorum"/>
            <person name="King R."/>
        </authorList>
    </citation>
    <scope>NUCLEOTIDE SEQUENCE</scope>
</reference>
<dbReference type="PANTHER" id="PTHR12205">
    <property type="entry name" value="CENTROMERE/KINETOCHORE PROTEIN ZW10"/>
    <property type="match status" value="1"/>
</dbReference>
<dbReference type="GO" id="GO:0007094">
    <property type="term" value="P:mitotic spindle assembly checkpoint signaling"/>
    <property type="evidence" value="ECO:0007669"/>
    <property type="project" value="TreeGrafter"/>
</dbReference>
<dbReference type="InterPro" id="IPR046362">
    <property type="entry name" value="Zw10/DSL1_C_sf"/>
</dbReference>
<dbReference type="InterPro" id="IPR055148">
    <property type="entry name" value="ZW10_C_2"/>
</dbReference>
<proteinExistence type="predicted"/>
<evidence type="ECO:0000313" key="5">
    <source>
        <dbReference type="EMBL" id="CAG9820893.1"/>
    </source>
</evidence>
<dbReference type="InterPro" id="IPR048344">
    <property type="entry name" value="Zw10_middle"/>
</dbReference>
<organism evidence="5 6">
    <name type="scientific">Phaedon cochleariae</name>
    <name type="common">Mustard beetle</name>
    <dbReference type="NCBI Taxonomy" id="80249"/>
    <lineage>
        <taxon>Eukaryota</taxon>
        <taxon>Metazoa</taxon>
        <taxon>Ecdysozoa</taxon>
        <taxon>Arthropoda</taxon>
        <taxon>Hexapoda</taxon>
        <taxon>Insecta</taxon>
        <taxon>Pterygota</taxon>
        <taxon>Neoptera</taxon>
        <taxon>Endopterygota</taxon>
        <taxon>Coleoptera</taxon>
        <taxon>Polyphaga</taxon>
        <taxon>Cucujiformia</taxon>
        <taxon>Chrysomeloidea</taxon>
        <taxon>Chrysomelidae</taxon>
        <taxon>Chrysomelinae</taxon>
        <taxon>Chrysomelini</taxon>
        <taxon>Phaedon</taxon>
    </lineage>
</organism>
<dbReference type="Pfam" id="PF22766">
    <property type="entry name" value="ZW10_C2"/>
    <property type="match status" value="1"/>
</dbReference>
<accession>A0A9N9SFB9</accession>
<evidence type="ECO:0000259" key="3">
    <source>
        <dbReference type="Pfam" id="PF20666"/>
    </source>
</evidence>
<name>A0A9N9SFB9_PHACE</name>
<sequence>MNFLAEVLSSAEEVELEEINRKVPELKLMIDDVKSDVVQYLENVYVKYSCRPKQNRELLNQIHDIEDQINSLKKYAESATKKDLSKSSKELKKNVESLEILNFTIDIVSKLSNINEKLIEIDTLLIAGEYLKGKQLICELESLLTDEIPTEDHLEIMRELSITIHSKRNDLLNALENVFNENVIMKCNENYASIEVLNINEKFEGALLALCYQTEEVDLIHNLINLLWNSFLLPAIDKVVDIVIGKNEISCVIQITIKDSTKKSHYSEVFDKVRLIMEFLREYFNFKLNDDLTTLEYICRSIRDNLSEILIKSCLADTIPSTVEGLQKYKTVIEDTKKLEDFLRESKIFVDGTASLVEYANNVDVLFMNKKCLEYTTIAIQIMKKDLHDMIEVGEPFNPDSLLSSMSEDFQQCSVSKSTIALLQLTEKIMQKAIKGSDVCGGRLFYTAQHIMREYGLCVPEYHKKLLQTIPQQVALFHNNCLYICHKLTKWNDTYCQKLPSTCNTGNLGFTNEINQLQHIASEMFSNYVKEQIKHINEIMKDSGLDGVVLEELQPVTEKSVRQCLRQQELLKTVWQKVLPFSIYNRTLGAILNSLCTCIISSVLKYEGISSKSAEQLMEIIKMILVRGPKLFSDPKEITLFVVMWYKLNELDFVLGASLLDIKNRWADGKGPLALHFKPSELKSLIRALFQNTARRSAVLAKIIE</sequence>